<proteinExistence type="predicted"/>
<dbReference type="OrthoDB" id="3039988at2759"/>
<feature type="region of interest" description="Disordered" evidence="1">
    <location>
        <begin position="1"/>
        <end position="28"/>
    </location>
</feature>
<reference evidence="2" key="1">
    <citation type="submission" date="2021-12" db="EMBL/GenBank/DDBJ databases">
        <authorList>
            <person name="Martin H S."/>
        </authorList>
    </citation>
    <scope>NUCLEOTIDE SEQUENCE</scope>
</reference>
<feature type="compositionally biased region" description="Polar residues" evidence="1">
    <location>
        <begin position="1"/>
        <end position="16"/>
    </location>
</feature>
<accession>A0A8J9UC20</accession>
<evidence type="ECO:0000313" key="2">
    <source>
        <dbReference type="EMBL" id="CAH0717588.1"/>
    </source>
</evidence>
<dbReference type="EMBL" id="OV170232">
    <property type="protein sequence ID" value="CAH0717588.1"/>
    <property type="molecule type" value="Genomic_DNA"/>
</dbReference>
<protein>
    <submittedName>
        <fullName evidence="2">Uncharacterized protein</fullName>
    </submittedName>
</protein>
<sequence length="273" mass="31951">MNNIANSTSPVLNSMENRSEVEQYNENEELFRVEETEENTNLYTKKRYRDEDDTEMWTLVSRNSKRKYRRNLSEKSLEEIDDKIEVCITSKEKIPKQIELARRATMMYVPPSPQPEKENNLDINVDFPALSSNPEPATVMNQPQSYSEVVKSAKKINSVENKNKRTKCKKKNISKKKNSQSRNTMDWDISSDSEVNIEVTSNYSKEEQKNNSDHISFKQLLEKLKNIIFIRRISLKEKITEALAIIWEWLISLCKTKVLELPIFKNIFESVDG</sequence>
<evidence type="ECO:0000313" key="3">
    <source>
        <dbReference type="Proteomes" id="UP000838878"/>
    </source>
</evidence>
<feature type="compositionally biased region" description="Basic residues" evidence="1">
    <location>
        <begin position="164"/>
        <end position="179"/>
    </location>
</feature>
<dbReference type="AlphaFoldDB" id="A0A8J9UC20"/>
<keyword evidence="3" id="KW-1185">Reference proteome</keyword>
<feature type="non-terminal residue" evidence="2">
    <location>
        <position position="273"/>
    </location>
</feature>
<evidence type="ECO:0000256" key="1">
    <source>
        <dbReference type="SAM" id="MobiDB-lite"/>
    </source>
</evidence>
<organism evidence="2 3">
    <name type="scientific">Brenthis ino</name>
    <name type="common">lesser marbled fritillary</name>
    <dbReference type="NCBI Taxonomy" id="405034"/>
    <lineage>
        <taxon>Eukaryota</taxon>
        <taxon>Metazoa</taxon>
        <taxon>Ecdysozoa</taxon>
        <taxon>Arthropoda</taxon>
        <taxon>Hexapoda</taxon>
        <taxon>Insecta</taxon>
        <taxon>Pterygota</taxon>
        <taxon>Neoptera</taxon>
        <taxon>Endopterygota</taxon>
        <taxon>Lepidoptera</taxon>
        <taxon>Glossata</taxon>
        <taxon>Ditrysia</taxon>
        <taxon>Papilionoidea</taxon>
        <taxon>Nymphalidae</taxon>
        <taxon>Heliconiinae</taxon>
        <taxon>Argynnini</taxon>
        <taxon>Brenthis</taxon>
    </lineage>
</organism>
<name>A0A8J9UC20_9NEOP</name>
<gene>
    <name evidence="2" type="ORF">BINO364_LOCUS4180</name>
</gene>
<dbReference type="Proteomes" id="UP000838878">
    <property type="component" value="Chromosome 12"/>
</dbReference>
<feature type="region of interest" description="Disordered" evidence="1">
    <location>
        <begin position="161"/>
        <end position="187"/>
    </location>
</feature>